<feature type="region of interest" description="Disordered" evidence="1">
    <location>
        <begin position="22"/>
        <end position="44"/>
    </location>
</feature>
<organism evidence="2 3">
    <name type="scientific">Phytohabitans flavus</name>
    <dbReference type="NCBI Taxonomy" id="1076124"/>
    <lineage>
        <taxon>Bacteria</taxon>
        <taxon>Bacillati</taxon>
        <taxon>Actinomycetota</taxon>
        <taxon>Actinomycetes</taxon>
        <taxon>Micromonosporales</taxon>
        <taxon>Micromonosporaceae</taxon>
    </lineage>
</organism>
<dbReference type="KEGG" id="pfla:Pflav_075190"/>
<reference evidence="2 3" key="1">
    <citation type="submission" date="2020-03" db="EMBL/GenBank/DDBJ databases">
        <title>Whole genome shotgun sequence of Phytohabitans flavus NBRC 107702.</title>
        <authorList>
            <person name="Komaki H."/>
            <person name="Tamura T."/>
        </authorList>
    </citation>
    <scope>NUCLEOTIDE SEQUENCE [LARGE SCALE GENOMIC DNA]</scope>
    <source>
        <strain evidence="2 3">NBRC 107702</strain>
    </source>
</reference>
<dbReference type="AlphaFoldDB" id="A0A6F8Y504"/>
<reference evidence="2 3" key="2">
    <citation type="submission" date="2020-03" db="EMBL/GenBank/DDBJ databases">
        <authorList>
            <person name="Ichikawa N."/>
            <person name="Kimura A."/>
            <person name="Kitahashi Y."/>
            <person name="Uohara A."/>
        </authorList>
    </citation>
    <scope>NUCLEOTIDE SEQUENCE [LARGE SCALE GENOMIC DNA]</scope>
    <source>
        <strain evidence="2 3">NBRC 107702</strain>
    </source>
</reference>
<gene>
    <name evidence="2" type="ORF">Pflav_075190</name>
</gene>
<accession>A0A6F8Y504</accession>
<proteinExistence type="predicted"/>
<dbReference type="RefSeq" id="WP_173041075.1">
    <property type="nucleotide sequence ID" value="NZ_AP022870.1"/>
</dbReference>
<evidence type="ECO:0000313" key="3">
    <source>
        <dbReference type="Proteomes" id="UP000502508"/>
    </source>
</evidence>
<evidence type="ECO:0000313" key="2">
    <source>
        <dbReference type="EMBL" id="BCB81109.1"/>
    </source>
</evidence>
<dbReference type="Proteomes" id="UP000502508">
    <property type="component" value="Chromosome"/>
</dbReference>
<keyword evidence="3" id="KW-1185">Reference proteome</keyword>
<name>A0A6F8Y504_9ACTN</name>
<sequence length="100" mass="10302">MDSLRDLAAGFDEAATALTDAGRRLSHLEPPPSSFGAGGPGRLGEVGRALHRQWLDAFGARGREAAAASARLADVAGALRATAADYSDVDKTARGWPGEV</sequence>
<evidence type="ECO:0000256" key="1">
    <source>
        <dbReference type="SAM" id="MobiDB-lite"/>
    </source>
</evidence>
<protein>
    <recommendedName>
        <fullName evidence="4">Excreted virulence factor EspC, type VII ESX diderm</fullName>
    </recommendedName>
</protein>
<dbReference type="EMBL" id="AP022870">
    <property type="protein sequence ID" value="BCB81109.1"/>
    <property type="molecule type" value="Genomic_DNA"/>
</dbReference>
<evidence type="ECO:0008006" key="4">
    <source>
        <dbReference type="Google" id="ProtNLM"/>
    </source>
</evidence>